<feature type="compositionally biased region" description="Basic residues" evidence="1">
    <location>
        <begin position="13"/>
        <end position="24"/>
    </location>
</feature>
<gene>
    <name evidence="2" type="ORF">CFX0092_A1504</name>
</gene>
<keyword evidence="3" id="KW-1185">Reference proteome</keyword>
<evidence type="ECO:0000313" key="2">
    <source>
        <dbReference type="EMBL" id="CUS03382.2"/>
    </source>
</evidence>
<organism evidence="2 3">
    <name type="scientific">Candidatus Promineifilum breve</name>
    <dbReference type="NCBI Taxonomy" id="1806508"/>
    <lineage>
        <taxon>Bacteria</taxon>
        <taxon>Bacillati</taxon>
        <taxon>Chloroflexota</taxon>
        <taxon>Ardenticatenia</taxon>
        <taxon>Candidatus Promineifilales</taxon>
        <taxon>Candidatus Promineifilaceae</taxon>
        <taxon>Candidatus Promineifilum</taxon>
    </lineage>
</organism>
<proteinExistence type="predicted"/>
<dbReference type="KEGG" id="pbf:CFX0092_A1504"/>
<dbReference type="OrthoDB" id="286125at2"/>
<dbReference type="InterPro" id="IPR018831">
    <property type="entry name" value="Uncharacterised_NKWYS"/>
</dbReference>
<dbReference type="EMBL" id="LN890655">
    <property type="protein sequence ID" value="CUS03382.2"/>
    <property type="molecule type" value="Genomic_DNA"/>
</dbReference>
<reference evidence="2" key="1">
    <citation type="submission" date="2016-01" db="EMBL/GenBank/DDBJ databases">
        <authorList>
            <person name="Mcilroy J.S."/>
            <person name="Karst M S."/>
            <person name="Albertsen M."/>
        </authorList>
    </citation>
    <scope>NUCLEOTIDE SEQUENCE</scope>
    <source>
        <strain evidence="2">Cfx-K</strain>
    </source>
</reference>
<dbReference type="RefSeq" id="WP_095042882.1">
    <property type="nucleotide sequence ID" value="NZ_LN890655.1"/>
</dbReference>
<sequence>MTTTPSPAGARPGPKRRRKRAPKLRATGKRFIISVIGEDRYVQQRAARQIARGKPLLLVHTMGKVGSTSVAASLKARGIKRTMTMYQPHFLSDEGIAFAEQLAIGRAGGWEKLSRKGRAGYLRNRLLNKELKRLRANGGRVKAITIVRDPLATNLSGLFHNYRWWPAELKAQCNPPTADCLAAVERYFLDHYTHDVPDTWLDMEVKAVYGIDVFAEPFDPARGYAIYRNEFADVLLLKLEMMNQCAAAAIGDFLGLENFVLQESNVADDKEYADIYAAFRREIALPPAYLDRMYASRLAQRFYSPDEIAAFRRKWSAVRIAEPG</sequence>
<dbReference type="Proteomes" id="UP000215027">
    <property type="component" value="Chromosome I"/>
</dbReference>
<evidence type="ECO:0000256" key="1">
    <source>
        <dbReference type="SAM" id="MobiDB-lite"/>
    </source>
</evidence>
<dbReference type="Pfam" id="PF10364">
    <property type="entry name" value="NKWYS"/>
    <property type="match status" value="1"/>
</dbReference>
<accession>A0A160T1L5</accession>
<evidence type="ECO:0000313" key="3">
    <source>
        <dbReference type="Proteomes" id="UP000215027"/>
    </source>
</evidence>
<dbReference type="InterPro" id="IPR027417">
    <property type="entry name" value="P-loop_NTPase"/>
</dbReference>
<dbReference type="AlphaFoldDB" id="A0A160T1L5"/>
<feature type="region of interest" description="Disordered" evidence="1">
    <location>
        <begin position="1"/>
        <end position="24"/>
    </location>
</feature>
<dbReference type="SUPFAM" id="SSF52540">
    <property type="entry name" value="P-loop containing nucleoside triphosphate hydrolases"/>
    <property type="match status" value="1"/>
</dbReference>
<protein>
    <submittedName>
        <fullName evidence="2">Uncharacterized protein</fullName>
    </submittedName>
</protein>
<name>A0A160T1L5_9CHLR</name>